<dbReference type="KEGG" id="ete:ETEE_3078"/>
<dbReference type="PROSITE" id="PS51257">
    <property type="entry name" value="PROKAR_LIPOPROTEIN"/>
    <property type="match status" value="1"/>
</dbReference>
<dbReference type="InterPro" id="IPR038714">
    <property type="entry name" value="YfeY-like_sf"/>
</dbReference>
<keyword evidence="1" id="KW-0732">Signal</keyword>
<reference evidence="2 3" key="1">
    <citation type="journal article" date="2012" name="PLoS ONE">
        <title>Edwardsiella comparative phylogenomics reveal the new intra/inter-species taxonomic relationships, virulence evolution and niche adaptation mechanisms.</title>
        <authorList>
            <person name="Yang M."/>
            <person name="Lv Y."/>
            <person name="Xiao J."/>
            <person name="Wu H."/>
            <person name="Zheng H."/>
            <person name="Liu Q."/>
            <person name="Zhang Y."/>
            <person name="Wang Q."/>
        </authorList>
    </citation>
    <scope>NUCLEOTIDE SEQUENCE [LARGE SCALE GENOMIC DNA]</scope>
    <source>
        <strain evidence="3">080813</strain>
    </source>
</reference>
<sequence>MGFRFWIVVAPLMLSGCSTLSSFSWSTLSSFNWFSSGLHIDNDGVGGVSASTPMQQEAVSQGLDGAYTLRSGMGIDNGQVTRFFQAMAQDKVAMTIAGDATVKRITVDSADLATAWGARVGTPFAALYARAYDGECRRVVAAEATAVVCRAPQSARVSYLFSGQWGGPAGLMPPDDVLKSWTVSQIVWQADAQ</sequence>
<dbReference type="InterPro" id="IPR010938">
    <property type="entry name" value="DUF1131"/>
</dbReference>
<keyword evidence="2" id="KW-0449">Lipoprotein</keyword>
<dbReference type="NCBIfam" id="NF007990">
    <property type="entry name" value="PRK10718.1"/>
    <property type="match status" value="1"/>
</dbReference>
<evidence type="ECO:0000313" key="2">
    <source>
        <dbReference type="EMBL" id="AIJ09507.1"/>
    </source>
</evidence>
<name>A0A076LS93_9GAMM</name>
<organism evidence="2 3">
    <name type="scientific">Edwardsiella anguillarum ET080813</name>
    <dbReference type="NCBI Taxonomy" id="667120"/>
    <lineage>
        <taxon>Bacteria</taxon>
        <taxon>Pseudomonadati</taxon>
        <taxon>Pseudomonadota</taxon>
        <taxon>Gammaproteobacteria</taxon>
        <taxon>Enterobacterales</taxon>
        <taxon>Hafniaceae</taxon>
        <taxon>Edwardsiella</taxon>
    </lineage>
</organism>
<dbReference type="EMBL" id="CP006664">
    <property type="protein sequence ID" value="AIJ09507.1"/>
    <property type="molecule type" value="Genomic_DNA"/>
</dbReference>
<feature type="chain" id="PRO_5001715404" evidence="1">
    <location>
        <begin position="22"/>
        <end position="193"/>
    </location>
</feature>
<protein>
    <submittedName>
        <fullName evidence="2">Putative outer membrane lipoprotein YfeY</fullName>
    </submittedName>
</protein>
<evidence type="ECO:0000256" key="1">
    <source>
        <dbReference type="SAM" id="SignalP"/>
    </source>
</evidence>
<dbReference type="AlphaFoldDB" id="A0A076LS93"/>
<dbReference type="Gene3D" id="2.60.460.10">
    <property type="entry name" value="protein yfey like domain"/>
    <property type="match status" value="1"/>
</dbReference>
<dbReference type="GeneID" id="33940558"/>
<dbReference type="Proteomes" id="UP000028681">
    <property type="component" value="Chromosome"/>
</dbReference>
<dbReference type="RefSeq" id="WP_034163516.1">
    <property type="nucleotide sequence ID" value="NZ_CP006664.1"/>
</dbReference>
<evidence type="ECO:0000313" key="3">
    <source>
        <dbReference type="Proteomes" id="UP000028681"/>
    </source>
</evidence>
<gene>
    <name evidence="2" type="primary">yfeY</name>
    <name evidence="2" type="ORF">ETEE_3078</name>
</gene>
<dbReference type="HOGENOM" id="CLU_117171_0_0_6"/>
<dbReference type="Pfam" id="PF06572">
    <property type="entry name" value="DUF1131"/>
    <property type="match status" value="1"/>
</dbReference>
<feature type="signal peptide" evidence="1">
    <location>
        <begin position="1"/>
        <end position="21"/>
    </location>
</feature>
<proteinExistence type="predicted"/>
<accession>A0A076LS93</accession>